<evidence type="ECO:0000313" key="5">
    <source>
        <dbReference type="Proteomes" id="UP000190285"/>
    </source>
</evidence>
<dbReference type="PANTHER" id="PTHR33392">
    <property type="entry name" value="POLYISOPRENYL-TEICHOIC ACID--PEPTIDOGLYCAN TEICHOIC ACID TRANSFERASE TAGU"/>
    <property type="match status" value="1"/>
</dbReference>
<organism evidence="4 5">
    <name type="scientific">Maledivibacter halophilus</name>
    <dbReference type="NCBI Taxonomy" id="36842"/>
    <lineage>
        <taxon>Bacteria</taxon>
        <taxon>Bacillati</taxon>
        <taxon>Bacillota</taxon>
        <taxon>Clostridia</taxon>
        <taxon>Peptostreptococcales</taxon>
        <taxon>Caminicellaceae</taxon>
        <taxon>Maledivibacter</taxon>
    </lineage>
</organism>
<evidence type="ECO:0000313" key="4">
    <source>
        <dbReference type="EMBL" id="SKC91227.1"/>
    </source>
</evidence>
<dbReference type="InterPro" id="IPR004474">
    <property type="entry name" value="LytR_CpsA_psr"/>
</dbReference>
<comment type="similarity">
    <text evidence="1">Belongs to the LytR/CpsA/Psr (LCP) family.</text>
</comment>
<dbReference type="EMBL" id="FUZT01000024">
    <property type="protein sequence ID" value="SKC91227.1"/>
    <property type="molecule type" value="Genomic_DNA"/>
</dbReference>
<dbReference type="Gene3D" id="3.40.630.190">
    <property type="entry name" value="LCP protein"/>
    <property type="match status" value="1"/>
</dbReference>
<keyword evidence="2" id="KW-0812">Transmembrane</keyword>
<reference evidence="4 5" key="1">
    <citation type="submission" date="2017-02" db="EMBL/GenBank/DDBJ databases">
        <authorList>
            <person name="Peterson S.W."/>
        </authorList>
    </citation>
    <scope>NUCLEOTIDE SEQUENCE [LARGE SCALE GENOMIC DNA]</scope>
    <source>
        <strain evidence="4 5">M1</strain>
    </source>
</reference>
<dbReference type="STRING" id="36842.SAMN02194393_05289"/>
<keyword evidence="5" id="KW-1185">Reference proteome</keyword>
<name>A0A1T5MSL8_9FIRM</name>
<dbReference type="PANTHER" id="PTHR33392:SF6">
    <property type="entry name" value="POLYISOPRENYL-TEICHOIC ACID--PEPTIDOGLYCAN TEICHOIC ACID TRANSFERASE TAGU"/>
    <property type="match status" value="1"/>
</dbReference>
<dbReference type="NCBIfam" id="TIGR00350">
    <property type="entry name" value="lytR_cpsA_psr"/>
    <property type="match status" value="1"/>
</dbReference>
<proteinExistence type="inferred from homology"/>
<feature type="transmembrane region" description="Helical" evidence="2">
    <location>
        <begin position="7"/>
        <end position="27"/>
    </location>
</feature>
<dbReference type="Proteomes" id="UP000190285">
    <property type="component" value="Unassembled WGS sequence"/>
</dbReference>
<evidence type="ECO:0000259" key="3">
    <source>
        <dbReference type="Pfam" id="PF03816"/>
    </source>
</evidence>
<gene>
    <name evidence="4" type="ORF">SAMN02194393_05289</name>
</gene>
<evidence type="ECO:0000256" key="1">
    <source>
        <dbReference type="ARBA" id="ARBA00006068"/>
    </source>
</evidence>
<sequence>MKKFIKIFGISFICFTLLLAGVVIAILKMPEPKPEPVPVPPSFSDEEEPKKAEKTELEELIEKSNRINVLLMGMEGPRTDVLILASFDPESKNVDMVSVPRDTYFHSKGYNAADQKKINAVYGRSNAEGVMGVVSAILDVPVHHYVRVSYKGVEDIVDSLGGVKVTIPFNMNYDDPYSNPPLHIHFKKGTKVLNGKEAVKFLRHRKNNDGTHSGGDIGRIQRQQQFLKSAASKALSFKKLPVVASTIFKFVKTSMDLDEIVYYAKSAIGISTDNIKTYKLPGKAEYKSNASYYIHDPSETEKLMIEIYKRGMDE</sequence>
<accession>A0A1T5MSL8</accession>
<dbReference type="AlphaFoldDB" id="A0A1T5MSL8"/>
<evidence type="ECO:0000256" key="2">
    <source>
        <dbReference type="SAM" id="Phobius"/>
    </source>
</evidence>
<protein>
    <submittedName>
        <fullName evidence="4">Transcriptional attenuator, LytR family</fullName>
    </submittedName>
</protein>
<dbReference type="InterPro" id="IPR050922">
    <property type="entry name" value="LytR/CpsA/Psr_CW_biosynth"/>
</dbReference>
<feature type="domain" description="Cell envelope-related transcriptional attenuator" evidence="3">
    <location>
        <begin position="78"/>
        <end position="234"/>
    </location>
</feature>
<dbReference type="RefSeq" id="WP_079495870.1">
    <property type="nucleotide sequence ID" value="NZ_FUZT01000024.1"/>
</dbReference>
<keyword evidence="2" id="KW-1133">Transmembrane helix</keyword>
<dbReference type="Pfam" id="PF03816">
    <property type="entry name" value="LytR_cpsA_psr"/>
    <property type="match status" value="1"/>
</dbReference>
<keyword evidence="2" id="KW-0472">Membrane</keyword>
<dbReference type="OrthoDB" id="305468at2"/>